<keyword evidence="4" id="KW-1185">Reference proteome</keyword>
<name>A0A1E4RJM2_9ASCO</name>
<dbReference type="AlphaFoldDB" id="A0A1E4RJM2"/>
<dbReference type="InterPro" id="IPR036236">
    <property type="entry name" value="Znf_C2H2_sf"/>
</dbReference>
<keyword evidence="1" id="KW-0863">Zinc-finger</keyword>
<dbReference type="STRING" id="984485.A0A1E4RJM2"/>
<keyword evidence="1" id="KW-0479">Metal-binding</keyword>
<dbReference type="EMBL" id="KV454540">
    <property type="protein sequence ID" value="ODV67477.1"/>
    <property type="molecule type" value="Genomic_DNA"/>
</dbReference>
<evidence type="ECO:0000256" key="1">
    <source>
        <dbReference type="PROSITE-ProRule" id="PRU00042"/>
    </source>
</evidence>
<reference evidence="4" key="1">
    <citation type="submission" date="2016-05" db="EMBL/GenBank/DDBJ databases">
        <title>Comparative genomics of biotechnologically important yeasts.</title>
        <authorList>
            <consortium name="DOE Joint Genome Institute"/>
            <person name="Riley R."/>
            <person name="Haridas S."/>
            <person name="Wolfe K.H."/>
            <person name="Lopes M.R."/>
            <person name="Hittinger C.T."/>
            <person name="Goker M."/>
            <person name="Salamov A."/>
            <person name="Wisecaver J."/>
            <person name="Long T.M."/>
            <person name="Aerts A.L."/>
            <person name="Barry K."/>
            <person name="Choi C."/>
            <person name="Clum A."/>
            <person name="Coughlan A.Y."/>
            <person name="Deshpande S."/>
            <person name="Douglass A.P."/>
            <person name="Hanson S.J."/>
            <person name="Klenk H.-P."/>
            <person name="Labutti K."/>
            <person name="Lapidus A."/>
            <person name="Lindquist E."/>
            <person name="Lipzen A."/>
            <person name="Meier-Kolthoff J.P."/>
            <person name="Ohm R.A."/>
            <person name="Otillar R.P."/>
            <person name="Pangilinan J."/>
            <person name="Peng Y."/>
            <person name="Rokas A."/>
            <person name="Rosa C.A."/>
            <person name="Scheuner C."/>
            <person name="Sibirny A.A."/>
            <person name="Slot J.C."/>
            <person name="Stielow J.B."/>
            <person name="Sun H."/>
            <person name="Kurtzman C.P."/>
            <person name="Blackwell M."/>
            <person name="Grigoriev I.V."/>
            <person name="Jeffries T.W."/>
        </authorList>
    </citation>
    <scope>NUCLEOTIDE SEQUENCE [LARGE SCALE GENOMIC DNA]</scope>
    <source>
        <strain evidence="4">NRRL Y-1933</strain>
    </source>
</reference>
<gene>
    <name evidence="3" type="ORF">HYPBUDRAFT_5347</name>
</gene>
<organism evidence="3 4">
    <name type="scientific">Hyphopichia burtonii NRRL Y-1933</name>
    <dbReference type="NCBI Taxonomy" id="984485"/>
    <lineage>
        <taxon>Eukaryota</taxon>
        <taxon>Fungi</taxon>
        <taxon>Dikarya</taxon>
        <taxon>Ascomycota</taxon>
        <taxon>Saccharomycotina</taxon>
        <taxon>Pichiomycetes</taxon>
        <taxon>Debaryomycetaceae</taxon>
        <taxon>Hyphopichia</taxon>
    </lineage>
</organism>
<dbReference type="Gene3D" id="3.30.160.60">
    <property type="entry name" value="Classic Zinc Finger"/>
    <property type="match status" value="1"/>
</dbReference>
<dbReference type="PROSITE" id="PS50157">
    <property type="entry name" value="ZINC_FINGER_C2H2_2"/>
    <property type="match status" value="1"/>
</dbReference>
<dbReference type="SMART" id="SM00355">
    <property type="entry name" value="ZnF_C2H2"/>
    <property type="match status" value="3"/>
</dbReference>
<dbReference type="RefSeq" id="XP_020076544.1">
    <property type="nucleotide sequence ID" value="XM_020223498.1"/>
</dbReference>
<feature type="domain" description="C2H2-type" evidence="2">
    <location>
        <begin position="282"/>
        <end position="312"/>
    </location>
</feature>
<dbReference type="InterPro" id="IPR013087">
    <property type="entry name" value="Znf_C2H2_type"/>
</dbReference>
<evidence type="ECO:0000313" key="3">
    <source>
        <dbReference type="EMBL" id="ODV67477.1"/>
    </source>
</evidence>
<dbReference type="PROSITE" id="PS00028">
    <property type="entry name" value="ZINC_FINGER_C2H2_1"/>
    <property type="match status" value="1"/>
</dbReference>
<dbReference type="GO" id="GO:0008270">
    <property type="term" value="F:zinc ion binding"/>
    <property type="evidence" value="ECO:0007669"/>
    <property type="project" value="UniProtKB-KW"/>
</dbReference>
<keyword evidence="1" id="KW-0862">Zinc</keyword>
<protein>
    <recommendedName>
        <fullName evidence="2">C2H2-type domain-containing protein</fullName>
    </recommendedName>
</protein>
<dbReference type="Proteomes" id="UP000095085">
    <property type="component" value="Unassembled WGS sequence"/>
</dbReference>
<dbReference type="OrthoDB" id="6910977at2759"/>
<evidence type="ECO:0000313" key="4">
    <source>
        <dbReference type="Proteomes" id="UP000095085"/>
    </source>
</evidence>
<dbReference type="SUPFAM" id="SSF57667">
    <property type="entry name" value="beta-beta-alpha zinc fingers"/>
    <property type="match status" value="1"/>
</dbReference>
<dbReference type="GeneID" id="30998047"/>
<proteinExistence type="predicted"/>
<accession>A0A1E4RJM2</accession>
<sequence length="315" mass="36614">MIKVDPNLDYKNDHQLVSYNDFVGSSSSELKEFPTLLKSIDSNSLKLVVNDDSVFMDDLGLSPDSYCCFSLLNNNEYTYVQDYSTNKLWKNKNISNNPDFIDLPEMGIAFPLNVNEKDSLNCKRAKIQNMLLGNQPYLRNLYCSASSYKKQETFQQSILKLDLRLGSIRKKDSYTSLVSKFPNGPTKLLKGLHCNHCQELFHETIDFANHLDYYGLYTCHFCPDPNCLFSRLGFLKKIDLKIHISNYHLSLYNSCKNSLEKITFKNNNFHPKIFDELINKLYVCNHSQCGRIFYRRDSLTRHIRALHKEQNHLLG</sequence>
<evidence type="ECO:0000259" key="2">
    <source>
        <dbReference type="PROSITE" id="PS50157"/>
    </source>
</evidence>